<organism evidence="2 3">
    <name type="scientific">Penicillium argentinense</name>
    <dbReference type="NCBI Taxonomy" id="1131581"/>
    <lineage>
        <taxon>Eukaryota</taxon>
        <taxon>Fungi</taxon>
        <taxon>Dikarya</taxon>
        <taxon>Ascomycota</taxon>
        <taxon>Pezizomycotina</taxon>
        <taxon>Eurotiomycetes</taxon>
        <taxon>Eurotiomycetidae</taxon>
        <taxon>Eurotiales</taxon>
        <taxon>Aspergillaceae</taxon>
        <taxon>Penicillium</taxon>
    </lineage>
</organism>
<dbReference type="OrthoDB" id="4993731at2759"/>
<proteinExistence type="predicted"/>
<gene>
    <name evidence="2" type="ORF">N7532_003597</name>
</gene>
<evidence type="ECO:0000313" key="2">
    <source>
        <dbReference type="EMBL" id="KAJ5103068.1"/>
    </source>
</evidence>
<keyword evidence="3" id="KW-1185">Reference proteome</keyword>
<sequence length="241" mass="27350">MVVTRSATHATQRNSKSDPVKTKATRAKSKATKAKAKVAKRNVTNSQMKKSKTTESNLPTTLQGFGKSQNGGLMEWISLEVLADGAVPNVDEYFSILQELKRKKSCLIVGSCEDQFRQEETWCGPGTPQQRPRHPMDGFLSKNRGWMESTVEYRGQAARQLVYYFGFEDEESERHYLEGMKWRKRNLGMVEYDSFHVRFLEILEHVVAEDAVFLSFSAPIAFDKSTEAKSPWDISAMYGTS</sequence>
<feature type="region of interest" description="Disordered" evidence="1">
    <location>
        <begin position="1"/>
        <end position="62"/>
    </location>
</feature>
<comment type="caution">
    <text evidence="2">The sequence shown here is derived from an EMBL/GenBank/DDBJ whole genome shotgun (WGS) entry which is preliminary data.</text>
</comment>
<feature type="compositionally biased region" description="Basic residues" evidence="1">
    <location>
        <begin position="23"/>
        <end position="40"/>
    </location>
</feature>
<feature type="compositionally biased region" description="Polar residues" evidence="1">
    <location>
        <begin position="42"/>
        <end position="62"/>
    </location>
</feature>
<name>A0A9W9FMX9_9EURO</name>
<dbReference type="GeneID" id="81355070"/>
<dbReference type="AlphaFoldDB" id="A0A9W9FMX9"/>
<dbReference type="EMBL" id="JAPQKI010000004">
    <property type="protein sequence ID" value="KAJ5103068.1"/>
    <property type="molecule type" value="Genomic_DNA"/>
</dbReference>
<protein>
    <submittedName>
        <fullName evidence="2">Uncharacterized protein</fullName>
    </submittedName>
</protein>
<reference evidence="2" key="1">
    <citation type="submission" date="2022-11" db="EMBL/GenBank/DDBJ databases">
        <authorList>
            <person name="Petersen C."/>
        </authorList>
    </citation>
    <scope>NUCLEOTIDE SEQUENCE</scope>
    <source>
        <strain evidence="2">IBT 30761</strain>
    </source>
</reference>
<accession>A0A9W9FMX9</accession>
<dbReference type="RefSeq" id="XP_056476448.1">
    <property type="nucleotide sequence ID" value="XM_056616091.1"/>
</dbReference>
<reference evidence="2" key="2">
    <citation type="journal article" date="2023" name="IMA Fungus">
        <title>Comparative genomic study of the Penicillium genus elucidates a diverse pangenome and 15 lateral gene transfer events.</title>
        <authorList>
            <person name="Petersen C."/>
            <person name="Sorensen T."/>
            <person name="Nielsen M.R."/>
            <person name="Sondergaard T.E."/>
            <person name="Sorensen J.L."/>
            <person name="Fitzpatrick D.A."/>
            <person name="Frisvad J.C."/>
            <person name="Nielsen K.L."/>
        </authorList>
    </citation>
    <scope>NUCLEOTIDE SEQUENCE</scope>
    <source>
        <strain evidence="2">IBT 30761</strain>
    </source>
</reference>
<evidence type="ECO:0000256" key="1">
    <source>
        <dbReference type="SAM" id="MobiDB-lite"/>
    </source>
</evidence>
<dbReference type="Proteomes" id="UP001149074">
    <property type="component" value="Unassembled WGS sequence"/>
</dbReference>
<evidence type="ECO:0000313" key="3">
    <source>
        <dbReference type="Proteomes" id="UP001149074"/>
    </source>
</evidence>
<feature type="compositionally biased region" description="Polar residues" evidence="1">
    <location>
        <begin position="1"/>
        <end position="14"/>
    </location>
</feature>